<proteinExistence type="predicted"/>
<dbReference type="EMBL" id="UZAE01012170">
    <property type="protein sequence ID" value="VDO03864.1"/>
    <property type="molecule type" value="Genomic_DNA"/>
</dbReference>
<dbReference type="Proteomes" id="UP000278807">
    <property type="component" value="Unassembled WGS sequence"/>
</dbReference>
<sequence>MNETRLASAARNLNMRRDYTMIADEELDADYFINFYTEMFGAKIVPHPMAVSADERLDNIVAIEKDIENRLNVTISHIPPHEIIDGNPSAVRDLNELMRAIDDARLSHLSLNHPREIPRRVQLTYSGPVINNSTPQGYIKQDIVSPPFTPFHNKSVEIMKSSAVKSVTDSGVVTAPPIQKVSDLNDSQRSMGTLSLLSNQIWEAKTKASLVYDLAQKNLANSLQPDLKNLRQCLISAGTQIRSAVAAVDRITVRDDEHLDSDVTTAQSLFSDYDECGQLDHELENTLREMKKATTECLVHCVKEFKKSMMTLTNRKTI</sequence>
<reference evidence="4" key="1">
    <citation type="submission" date="2016-04" db="UniProtKB">
        <authorList>
            <consortium name="WormBaseParasite"/>
        </authorList>
    </citation>
    <scope>IDENTIFICATION</scope>
</reference>
<accession>A0A0R3TLA3</accession>
<evidence type="ECO:0000313" key="3">
    <source>
        <dbReference type="Proteomes" id="UP000278807"/>
    </source>
</evidence>
<reference evidence="2 3" key="2">
    <citation type="submission" date="2018-11" db="EMBL/GenBank/DDBJ databases">
        <authorList>
            <consortium name="Pathogen Informatics"/>
        </authorList>
    </citation>
    <scope>NUCLEOTIDE SEQUENCE [LARGE SCALE GENOMIC DNA]</scope>
</reference>
<dbReference type="WBParaSite" id="HNAJ_0000800801-mRNA-1">
    <property type="protein sequence ID" value="HNAJ_0000800801-mRNA-1"/>
    <property type="gene ID" value="HNAJ_0000800801"/>
</dbReference>
<feature type="domain" description="DUF5745" evidence="1">
    <location>
        <begin position="45"/>
        <end position="101"/>
    </location>
</feature>
<dbReference type="Pfam" id="PF19016">
    <property type="entry name" value="DUF5745"/>
    <property type="match status" value="1"/>
</dbReference>
<evidence type="ECO:0000313" key="2">
    <source>
        <dbReference type="EMBL" id="VDO03864.1"/>
    </source>
</evidence>
<dbReference type="OrthoDB" id="6264365at2759"/>
<evidence type="ECO:0000259" key="1">
    <source>
        <dbReference type="Pfam" id="PF19016"/>
    </source>
</evidence>
<gene>
    <name evidence="2" type="ORF">HNAJ_LOCUS8004</name>
</gene>
<name>A0A0R3TLA3_RODNA</name>
<protein>
    <submittedName>
        <fullName evidence="4">DUF5745 domain-containing protein</fullName>
    </submittedName>
</protein>
<dbReference type="InterPro" id="IPR044039">
    <property type="entry name" value="DUF5745"/>
</dbReference>
<evidence type="ECO:0000313" key="4">
    <source>
        <dbReference type="WBParaSite" id="HNAJ_0000800801-mRNA-1"/>
    </source>
</evidence>
<organism evidence="4">
    <name type="scientific">Rodentolepis nana</name>
    <name type="common">Dwarf tapeworm</name>
    <name type="synonym">Hymenolepis nana</name>
    <dbReference type="NCBI Taxonomy" id="102285"/>
    <lineage>
        <taxon>Eukaryota</taxon>
        <taxon>Metazoa</taxon>
        <taxon>Spiralia</taxon>
        <taxon>Lophotrochozoa</taxon>
        <taxon>Platyhelminthes</taxon>
        <taxon>Cestoda</taxon>
        <taxon>Eucestoda</taxon>
        <taxon>Cyclophyllidea</taxon>
        <taxon>Hymenolepididae</taxon>
        <taxon>Rodentolepis</taxon>
    </lineage>
</organism>
<keyword evidence="3" id="KW-1185">Reference proteome</keyword>
<dbReference type="AlphaFoldDB" id="A0A0R3TLA3"/>